<accession>A0A2S2DFY7</accession>
<evidence type="ECO:0000256" key="1">
    <source>
        <dbReference type="SAM" id="MobiDB-lite"/>
    </source>
</evidence>
<reference evidence="2 3" key="1">
    <citation type="submission" date="2018-05" db="EMBL/GenBank/DDBJ databases">
        <title>Complete genome sequence of Massilia oculi sp. nov. CCUG 43427T (=DSM 26321T), the type strain of M. oculi, and comparison with genome sequences of other Massilia strains.</title>
        <authorList>
            <person name="Zhu B."/>
        </authorList>
    </citation>
    <scope>NUCLEOTIDE SEQUENCE [LARGE SCALE GENOMIC DNA]</scope>
    <source>
        <strain evidence="2 3">CCUG 43427</strain>
    </source>
</reference>
<dbReference type="Proteomes" id="UP000245820">
    <property type="component" value="Chromosome"/>
</dbReference>
<dbReference type="EMBL" id="CP029343">
    <property type="protein sequence ID" value="AWL04244.1"/>
    <property type="molecule type" value="Genomic_DNA"/>
</dbReference>
<evidence type="ECO:0000313" key="3">
    <source>
        <dbReference type="Proteomes" id="UP000245820"/>
    </source>
</evidence>
<feature type="region of interest" description="Disordered" evidence="1">
    <location>
        <begin position="70"/>
        <end position="97"/>
    </location>
</feature>
<dbReference type="OrthoDB" id="8787357at2"/>
<keyword evidence="3" id="KW-1185">Reference proteome</keyword>
<protein>
    <submittedName>
        <fullName evidence="2">Uncharacterized protein</fullName>
    </submittedName>
</protein>
<feature type="compositionally biased region" description="Basic and acidic residues" evidence="1">
    <location>
        <begin position="77"/>
        <end position="97"/>
    </location>
</feature>
<dbReference type="RefSeq" id="WP_109344630.1">
    <property type="nucleotide sequence ID" value="NZ_CP029343.1"/>
</dbReference>
<name>A0A2S2DFY7_9BURK</name>
<organism evidence="2 3">
    <name type="scientific">Massilia oculi</name>
    <dbReference type="NCBI Taxonomy" id="945844"/>
    <lineage>
        <taxon>Bacteria</taxon>
        <taxon>Pseudomonadati</taxon>
        <taxon>Pseudomonadota</taxon>
        <taxon>Betaproteobacteria</taxon>
        <taxon>Burkholderiales</taxon>
        <taxon>Oxalobacteraceae</taxon>
        <taxon>Telluria group</taxon>
        <taxon>Massilia</taxon>
    </lineage>
</organism>
<dbReference type="KEGG" id="mtim:DIR46_07220"/>
<gene>
    <name evidence="2" type="ORF">DIR46_07220</name>
</gene>
<proteinExistence type="predicted"/>
<evidence type="ECO:0000313" key="2">
    <source>
        <dbReference type="EMBL" id="AWL04244.1"/>
    </source>
</evidence>
<dbReference type="AlphaFoldDB" id="A0A2S2DFY7"/>
<sequence length="146" mass="16844">MGNFTFETPKAQARLARIVGELAARPMAIADLKRLLGVTAPAVRRYLAHLRTAPRRVFIKQWQPTGGLPAPVFAAGSRRDAPKPVTKTRQERNRQDWLRIKADPDRYDRVRAAARVHYRIHRLRGRPQPWFAALLNIRHDERRTSP</sequence>